<dbReference type="NCBIfam" id="TIGR02602">
    <property type="entry name" value="8TM_EpsH"/>
    <property type="match status" value="1"/>
</dbReference>
<dbReference type="InterPro" id="IPR014263">
    <property type="entry name" value="Methanolan_biosynth_EpsI"/>
</dbReference>
<dbReference type="EMBL" id="BKCN01000014">
    <property type="protein sequence ID" value="GER04830.1"/>
    <property type="molecule type" value="Genomic_DNA"/>
</dbReference>
<evidence type="ECO:0000256" key="5">
    <source>
        <dbReference type="ARBA" id="ARBA00022801"/>
    </source>
</evidence>
<dbReference type="NCBIfam" id="TIGR04178">
    <property type="entry name" value="exo_archaeo"/>
    <property type="match status" value="1"/>
</dbReference>
<keyword evidence="3" id="KW-0645">Protease</keyword>
<dbReference type="AlphaFoldDB" id="A0A5A7NBG2"/>
<dbReference type="InterPro" id="IPR026392">
    <property type="entry name" value="Exo/Archaeosortase_dom"/>
</dbReference>
<dbReference type="InterPro" id="IPR013426">
    <property type="entry name" value="EpsH-like"/>
</dbReference>
<dbReference type="Proteomes" id="UP000324996">
    <property type="component" value="Unassembled WGS sequence"/>
</dbReference>
<name>A0A5A7NBG2_9PROT</name>
<evidence type="ECO:0000256" key="8">
    <source>
        <dbReference type="SAM" id="Phobius"/>
    </source>
</evidence>
<evidence type="ECO:0000256" key="1">
    <source>
        <dbReference type="ARBA" id="ARBA00004651"/>
    </source>
</evidence>
<feature type="transmembrane region" description="Helical" evidence="8">
    <location>
        <begin position="93"/>
        <end position="120"/>
    </location>
</feature>
<evidence type="ECO:0000313" key="11">
    <source>
        <dbReference type="Proteomes" id="UP000324996"/>
    </source>
</evidence>
<keyword evidence="6 8" id="KW-1133">Transmembrane helix</keyword>
<keyword evidence="5" id="KW-0378">Hydrolase</keyword>
<sequence length="421" mass="46101">MARALIFPLGYLFFMVPFGDFAIAPLQDLTAHYTAILVRWTGIPIYHENWTLVIPGGTFLVAEACAGVRFLIACVALGALIAGTFLKRWWKRVVFLTLAIAVPIIANVVRAYGIVLVAHYSNFEHAVGVDHLIYGFVFLSFVMLILILAAWWMRDVGPDALFAAPRADSDTADLKSSALSRPDLMPIGAAATLALLMALGVRFYSHHALQIAPAPLVQLYAPEGFAGPGGWTFLGKAEAGDWVGDFSAADAQETWVYAKGDTRFSVFMAFYGDQGPEKEIISYRNDLIGPQALDVVQVGVTKPDFMGPDLPPANLMRLSGPDGQRLVWYWYILPSDATANRSSVKLKGLWAKFRGARAPAMVLAISAPGLQLADEQGRLQDFLRSTGFDETLQKGGFAPWVARHEMITGKNADVRNSRHIR</sequence>
<dbReference type="Pfam" id="PF11984">
    <property type="entry name" value="DUF3485"/>
    <property type="match status" value="1"/>
</dbReference>
<organism evidence="10 11">
    <name type="scientific">Iodidimonas nitroreducens</name>
    <dbReference type="NCBI Taxonomy" id="1236968"/>
    <lineage>
        <taxon>Bacteria</taxon>
        <taxon>Pseudomonadati</taxon>
        <taxon>Pseudomonadota</taxon>
        <taxon>Alphaproteobacteria</taxon>
        <taxon>Iodidimonadales</taxon>
        <taxon>Iodidimonadaceae</taxon>
        <taxon>Iodidimonas</taxon>
    </lineage>
</organism>
<dbReference type="GO" id="GO:0006508">
    <property type="term" value="P:proteolysis"/>
    <property type="evidence" value="ECO:0007669"/>
    <property type="project" value="UniProtKB-KW"/>
</dbReference>
<proteinExistence type="predicted"/>
<evidence type="ECO:0000256" key="3">
    <source>
        <dbReference type="ARBA" id="ARBA00022670"/>
    </source>
</evidence>
<evidence type="ECO:0000256" key="6">
    <source>
        <dbReference type="ARBA" id="ARBA00022989"/>
    </source>
</evidence>
<feature type="domain" description="Methanolan biosynthesis EpsI" evidence="9">
    <location>
        <begin position="190"/>
        <end position="385"/>
    </location>
</feature>
<keyword evidence="7 8" id="KW-0472">Membrane</keyword>
<evidence type="ECO:0000256" key="2">
    <source>
        <dbReference type="ARBA" id="ARBA00022475"/>
    </source>
</evidence>
<feature type="transmembrane region" description="Helical" evidence="8">
    <location>
        <begin position="184"/>
        <end position="204"/>
    </location>
</feature>
<keyword evidence="4 8" id="KW-0812">Transmembrane</keyword>
<dbReference type="Pfam" id="PF09721">
    <property type="entry name" value="Exosortase_EpsH"/>
    <property type="match status" value="1"/>
</dbReference>
<comment type="subcellular location">
    <subcellularLocation>
        <location evidence="1">Cell membrane</location>
        <topology evidence="1">Multi-pass membrane protein</topology>
    </subcellularLocation>
</comment>
<reference evidence="10 11" key="1">
    <citation type="submission" date="2019-09" db="EMBL/GenBank/DDBJ databases">
        <title>NBRP : Genome information of microbial organism related human and environment.</title>
        <authorList>
            <person name="Hattori M."/>
            <person name="Oshima K."/>
            <person name="Inaba H."/>
            <person name="Suda W."/>
            <person name="Sakamoto M."/>
            <person name="Iino T."/>
            <person name="Kitahara M."/>
            <person name="Oshida Y."/>
            <person name="Iida T."/>
            <person name="Kudo T."/>
            <person name="Itoh T."/>
            <person name="Ohkuma M."/>
        </authorList>
    </citation>
    <scope>NUCLEOTIDE SEQUENCE [LARGE SCALE GENOMIC DNA]</scope>
    <source>
        <strain evidence="10 11">Q-1</strain>
    </source>
</reference>
<gene>
    <name evidence="10" type="ORF">JCM17846_25120</name>
</gene>
<evidence type="ECO:0000256" key="7">
    <source>
        <dbReference type="ARBA" id="ARBA00023136"/>
    </source>
</evidence>
<feature type="transmembrane region" description="Helical" evidence="8">
    <location>
        <begin position="66"/>
        <end position="86"/>
    </location>
</feature>
<dbReference type="NCBIfam" id="TIGR02914">
    <property type="entry name" value="EpsI_fam"/>
    <property type="match status" value="1"/>
</dbReference>
<comment type="caution">
    <text evidence="10">The sequence shown here is derived from an EMBL/GenBank/DDBJ whole genome shotgun (WGS) entry which is preliminary data.</text>
</comment>
<evidence type="ECO:0000259" key="9">
    <source>
        <dbReference type="Pfam" id="PF11984"/>
    </source>
</evidence>
<protein>
    <recommendedName>
        <fullName evidence="9">Methanolan biosynthesis EpsI domain-containing protein</fullName>
    </recommendedName>
</protein>
<keyword evidence="11" id="KW-1185">Reference proteome</keyword>
<keyword evidence="2" id="KW-1003">Cell membrane</keyword>
<accession>A0A5A7NBG2</accession>
<dbReference type="GO" id="GO:0005886">
    <property type="term" value="C:plasma membrane"/>
    <property type="evidence" value="ECO:0007669"/>
    <property type="project" value="UniProtKB-SubCell"/>
</dbReference>
<feature type="transmembrane region" description="Helical" evidence="8">
    <location>
        <begin position="132"/>
        <end position="152"/>
    </location>
</feature>
<dbReference type="GO" id="GO:0008233">
    <property type="term" value="F:peptidase activity"/>
    <property type="evidence" value="ECO:0007669"/>
    <property type="project" value="UniProtKB-KW"/>
</dbReference>
<evidence type="ECO:0000313" key="10">
    <source>
        <dbReference type="EMBL" id="GER04830.1"/>
    </source>
</evidence>
<evidence type="ECO:0000256" key="4">
    <source>
        <dbReference type="ARBA" id="ARBA00022692"/>
    </source>
</evidence>
<dbReference type="InterPro" id="IPR019127">
    <property type="entry name" value="Exosortase"/>
</dbReference>